<dbReference type="InterPro" id="IPR006158">
    <property type="entry name" value="Cobalamin-bd"/>
</dbReference>
<dbReference type="PANTHER" id="PTHR43409">
    <property type="entry name" value="ANAEROBIC MAGNESIUM-PROTOPORPHYRIN IX MONOMETHYL ESTER CYCLASE-RELATED"/>
    <property type="match status" value="1"/>
</dbReference>
<evidence type="ECO:0000256" key="2">
    <source>
        <dbReference type="ARBA" id="ARBA00022691"/>
    </source>
</evidence>
<dbReference type="GO" id="GO:0003824">
    <property type="term" value="F:catalytic activity"/>
    <property type="evidence" value="ECO:0007669"/>
    <property type="project" value="InterPro"/>
</dbReference>
<dbReference type="PANTHER" id="PTHR43409:SF7">
    <property type="entry name" value="BLL1977 PROTEIN"/>
    <property type="match status" value="1"/>
</dbReference>
<evidence type="ECO:0000256" key="4">
    <source>
        <dbReference type="ARBA" id="ARBA00023004"/>
    </source>
</evidence>
<dbReference type="EMBL" id="RSAA01000010">
    <property type="protein sequence ID" value="RRO16900.1"/>
    <property type="molecule type" value="Genomic_DNA"/>
</dbReference>
<evidence type="ECO:0000256" key="5">
    <source>
        <dbReference type="ARBA" id="ARBA00023014"/>
    </source>
</evidence>
<dbReference type="NCBIfam" id="TIGR03975">
    <property type="entry name" value="rSAM_ocin_1"/>
    <property type="match status" value="1"/>
</dbReference>
<dbReference type="InterPro" id="IPR023404">
    <property type="entry name" value="rSAM_horseshoe"/>
</dbReference>
<dbReference type="Gene3D" id="3.40.50.280">
    <property type="entry name" value="Cobalamin-binding domain"/>
    <property type="match status" value="1"/>
</dbReference>
<keyword evidence="3" id="KW-0479">Metal-binding</keyword>
<dbReference type="InterPro" id="IPR051198">
    <property type="entry name" value="BchE-like"/>
</dbReference>
<evidence type="ECO:0000313" key="7">
    <source>
        <dbReference type="EMBL" id="RRO16900.1"/>
    </source>
</evidence>
<dbReference type="PROSITE" id="PS51332">
    <property type="entry name" value="B12_BINDING"/>
    <property type="match status" value="1"/>
</dbReference>
<dbReference type="InterPro" id="IPR006638">
    <property type="entry name" value="Elp3/MiaA/NifB-like_rSAM"/>
</dbReference>
<dbReference type="SMART" id="SM00729">
    <property type="entry name" value="Elp3"/>
    <property type="match status" value="1"/>
</dbReference>
<feature type="domain" description="B12-binding" evidence="6">
    <location>
        <begin position="71"/>
        <end position="209"/>
    </location>
</feature>
<dbReference type="SFLD" id="SFLDS00029">
    <property type="entry name" value="Radical_SAM"/>
    <property type="match status" value="1"/>
</dbReference>
<proteinExistence type="predicted"/>
<dbReference type="GO" id="GO:0046872">
    <property type="term" value="F:metal ion binding"/>
    <property type="evidence" value="ECO:0007669"/>
    <property type="project" value="UniProtKB-KW"/>
</dbReference>
<sequence length="605" mass="67354">MDVTLVSMPWASVSYPSLACGILKAAAERGGKHRVTVVDANLDFFDWMHRELGTGLREYDFFSLDSYFQGCGDWVFTSALHDDEEWRVEEFRAALRGEVDDEVLRLCERLHELVPNWISEYAEELAGTAGDVVGLTTTFQQNSASLALARGLKRLDPSVRTVLGGANCEGRQGAAWHRNFDFVDFVVRGEGEVAFPALLDCLASGEDPRALPGLCWRDGSEIGANPPSAAPLAPGSIVAPDFGAYFDRHARSAAAAEVEPKLVVEGARGCWWGEKHHCTFCGLNGSFLQFRSKSPQRFHDELLDLVARHQVLDVYLVDNILDMAYFETVLPRLEESGCDLRIQCEVKSNLRFDQLRRLTRAGVVQVQPGIENLSSRVLQLMDKGVSGCQNVRFLRDASSLGLTVMWNYLCGFPGETDDDYEAVIDQFPALHHLPPMDGADRIALERFSPYFDDPGLGLRQRGPDPQYARNYDLPPAELAEIAYLFTSDPAGVGHELEKRLLAAAEEWRAHHPASELDHVRIGSEVVISDDRPSFGQHEHVLVGDDVALFDALDRPRSAATLGRHFGPRVQDRLLRWQEAGLVFTDDGHHVHVVPEATNQWQLRIG</sequence>
<evidence type="ECO:0000256" key="1">
    <source>
        <dbReference type="ARBA" id="ARBA00001966"/>
    </source>
</evidence>
<dbReference type="Proteomes" id="UP000274515">
    <property type="component" value="Unassembled WGS sequence"/>
</dbReference>
<protein>
    <submittedName>
        <fullName evidence="7">RiPP maturation radical SAM protein 1</fullName>
    </submittedName>
</protein>
<dbReference type="GO" id="GO:0005829">
    <property type="term" value="C:cytosol"/>
    <property type="evidence" value="ECO:0007669"/>
    <property type="project" value="TreeGrafter"/>
</dbReference>
<dbReference type="SFLD" id="SFLDG01082">
    <property type="entry name" value="B12-binding_domain_containing"/>
    <property type="match status" value="1"/>
</dbReference>
<dbReference type="AlphaFoldDB" id="A0A3R8P5N3"/>
<dbReference type="InterPro" id="IPR058240">
    <property type="entry name" value="rSAM_sf"/>
</dbReference>
<dbReference type="Gene3D" id="3.80.30.20">
    <property type="entry name" value="tm_1862 like domain"/>
    <property type="match status" value="1"/>
</dbReference>
<evidence type="ECO:0000259" key="6">
    <source>
        <dbReference type="PROSITE" id="PS51332"/>
    </source>
</evidence>
<dbReference type="SFLD" id="SFLDF00324">
    <property type="entry name" value="bacteriocin_maturation"/>
    <property type="match status" value="1"/>
</dbReference>
<dbReference type="InterPro" id="IPR023984">
    <property type="entry name" value="rSAM_ocin_1"/>
</dbReference>
<dbReference type="SUPFAM" id="SSF102114">
    <property type="entry name" value="Radical SAM enzymes"/>
    <property type="match status" value="1"/>
</dbReference>
<accession>A0A3R8P5N3</accession>
<name>A0A3R8P5N3_9PSEU</name>
<dbReference type="InterPro" id="IPR007197">
    <property type="entry name" value="rSAM"/>
</dbReference>
<organism evidence="7 8">
    <name type="scientific">Saccharopolyspora rhizosphaerae</name>
    <dbReference type="NCBI Taxonomy" id="2492662"/>
    <lineage>
        <taxon>Bacteria</taxon>
        <taxon>Bacillati</taxon>
        <taxon>Actinomycetota</taxon>
        <taxon>Actinomycetes</taxon>
        <taxon>Pseudonocardiales</taxon>
        <taxon>Pseudonocardiaceae</taxon>
        <taxon>Saccharopolyspora</taxon>
    </lineage>
</organism>
<keyword evidence="2" id="KW-0949">S-adenosyl-L-methionine</keyword>
<comment type="caution">
    <text evidence="7">The sequence shown here is derived from an EMBL/GenBank/DDBJ whole genome shotgun (WGS) entry which is preliminary data.</text>
</comment>
<comment type="cofactor">
    <cofactor evidence="1">
        <name>[4Fe-4S] cluster</name>
        <dbReference type="ChEBI" id="CHEBI:49883"/>
    </cofactor>
</comment>
<dbReference type="Pfam" id="PF04055">
    <property type="entry name" value="Radical_SAM"/>
    <property type="match status" value="1"/>
</dbReference>
<gene>
    <name evidence="7" type="ORF">EIL87_11440</name>
</gene>
<keyword evidence="8" id="KW-1185">Reference proteome</keyword>
<dbReference type="GO" id="GO:0031419">
    <property type="term" value="F:cobalamin binding"/>
    <property type="evidence" value="ECO:0007669"/>
    <property type="project" value="InterPro"/>
</dbReference>
<evidence type="ECO:0000256" key="3">
    <source>
        <dbReference type="ARBA" id="ARBA00022723"/>
    </source>
</evidence>
<reference evidence="7 8" key="1">
    <citation type="submission" date="2018-11" db="EMBL/GenBank/DDBJ databases">
        <title>Saccharopolyspora rhizosphaerae sp. nov., an actinomycete isolated from rhizosphere soil in Thailand.</title>
        <authorList>
            <person name="Intra B."/>
            <person name="Euanorasetr J."/>
            <person name="Take A."/>
            <person name="Inahashi Y."/>
            <person name="Mori M."/>
            <person name="Panbangred W."/>
            <person name="Matsumoto A."/>
        </authorList>
    </citation>
    <scope>NUCLEOTIDE SEQUENCE [LARGE SCALE GENOMIC DNA]</scope>
    <source>
        <strain evidence="7 8">H219</strain>
    </source>
</reference>
<keyword evidence="4" id="KW-0408">Iron</keyword>
<evidence type="ECO:0000313" key="8">
    <source>
        <dbReference type="Proteomes" id="UP000274515"/>
    </source>
</evidence>
<dbReference type="GO" id="GO:0051536">
    <property type="term" value="F:iron-sulfur cluster binding"/>
    <property type="evidence" value="ECO:0007669"/>
    <property type="project" value="UniProtKB-KW"/>
</dbReference>
<keyword evidence="5" id="KW-0411">Iron-sulfur</keyword>
<dbReference type="OrthoDB" id="9801424at2"/>